<dbReference type="AlphaFoldDB" id="A0A9W8E0X6"/>
<name>A0A9W8E0X6_9FUNG</name>
<dbReference type="PANTHER" id="PTHR23030">
    <property type="entry name" value="PCD6 INTERACTING PROTEIN-RELATED"/>
    <property type="match status" value="1"/>
</dbReference>
<evidence type="ECO:0000259" key="3">
    <source>
        <dbReference type="PROSITE" id="PS51180"/>
    </source>
</evidence>
<dbReference type="Gene3D" id="1.25.40.280">
    <property type="entry name" value="alix/aip1 like domains"/>
    <property type="match status" value="1"/>
</dbReference>
<evidence type="ECO:0000256" key="1">
    <source>
        <dbReference type="ARBA" id="ARBA00038154"/>
    </source>
</evidence>
<organism evidence="4 5">
    <name type="scientific">Dispira parvispora</name>
    <dbReference type="NCBI Taxonomy" id="1520584"/>
    <lineage>
        <taxon>Eukaryota</taxon>
        <taxon>Fungi</taxon>
        <taxon>Fungi incertae sedis</taxon>
        <taxon>Zoopagomycota</taxon>
        <taxon>Kickxellomycotina</taxon>
        <taxon>Dimargaritomycetes</taxon>
        <taxon>Dimargaritales</taxon>
        <taxon>Dimargaritaceae</taxon>
        <taxon>Dispira</taxon>
    </lineage>
</organism>
<dbReference type="Gene3D" id="1.20.120.560">
    <property type="entry name" value="alix/aip1 in complex with the ypdl late domain"/>
    <property type="match status" value="1"/>
</dbReference>
<dbReference type="PANTHER" id="PTHR23030:SF39">
    <property type="entry name" value="PROGRAMMED CELL DEATH 6-INTERACTING PROTEIN"/>
    <property type="match status" value="1"/>
</dbReference>
<accession>A0A9W8E0X6</accession>
<dbReference type="Pfam" id="PF13949">
    <property type="entry name" value="ALIX_LYPXL_bnd"/>
    <property type="match status" value="1"/>
</dbReference>
<dbReference type="InterPro" id="IPR025304">
    <property type="entry name" value="ALIX_V_dom"/>
</dbReference>
<reference evidence="4" key="1">
    <citation type="submission" date="2022-07" db="EMBL/GenBank/DDBJ databases">
        <title>Phylogenomic reconstructions and comparative analyses of Kickxellomycotina fungi.</title>
        <authorList>
            <person name="Reynolds N.K."/>
            <person name="Stajich J.E."/>
            <person name="Barry K."/>
            <person name="Grigoriev I.V."/>
            <person name="Crous P."/>
            <person name="Smith M.E."/>
        </authorList>
    </citation>
    <scope>NUCLEOTIDE SEQUENCE</scope>
    <source>
        <strain evidence="4">RSA 1196</strain>
    </source>
</reference>
<dbReference type="InterPro" id="IPR004328">
    <property type="entry name" value="BRO1_dom"/>
</dbReference>
<feature type="non-terminal residue" evidence="4">
    <location>
        <position position="1"/>
    </location>
</feature>
<sequence length="514" mass="58024">FRISRECLEHNRYGEEICRLQWAATSVQTLISHPMVQGVPNSPTGELRGNMDSDTLPGTINWDLVRQRLQYETETLHHVLQDLESLRTTLTTNLQRAEKDNDIIYLDHVPEFSSLPPVTGVSLVNPQIPAEISDSMAYMGSTTVLGTPLLAGLLPFAVHQAVSLYHDRKQQLVATQVVEPLETLSVQCQSFIESLDLNYLIASTRTPTDIPSTITQAAQDVQKRGGYTFLDKHLAAAHALAQRCTEELTNCQHKLANLPQDTSSFSPQRESVPGYYPSASSTEDPQVGERGTIWREQYRAHERALQDAQTNDKALRKRLTAWQPFIQLLEGPSAQLVAALPSTIGVTLLPSERNVIDEVATLLQELRRRCVHDRPVFMDKVRLVCDQDDIGPALTKTLHQLSLSSSATLLKVEPYQFEDTFSDQLQKYNPHIQHVQREEELQNTLMTRLTGLRQHIVALRDKYPPLVQREKAYHNLSTACQKFQELITLGSEVQQFYRNLEEQLHSLASEILPG</sequence>
<proteinExistence type="inferred from homology"/>
<feature type="domain" description="BRO1" evidence="3">
    <location>
        <begin position="1"/>
        <end position="188"/>
    </location>
</feature>
<dbReference type="EMBL" id="JANBPY010001305">
    <property type="protein sequence ID" value="KAJ1960596.1"/>
    <property type="molecule type" value="Genomic_DNA"/>
</dbReference>
<dbReference type="Pfam" id="PF03097">
    <property type="entry name" value="BRO1"/>
    <property type="match status" value="1"/>
</dbReference>
<gene>
    <name evidence="4" type="primary">RIM20</name>
    <name evidence="4" type="ORF">IWQ62_004168</name>
</gene>
<protein>
    <submittedName>
        <fullName evidence="4">PH-response regulator protein palA/rim20</fullName>
    </submittedName>
</protein>
<keyword evidence="5" id="KW-1185">Reference proteome</keyword>
<comment type="similarity">
    <text evidence="1">Belongs to the palA/RIM20 family.</text>
</comment>
<dbReference type="Gene3D" id="1.20.140.50">
    <property type="entry name" value="alix/aip1 like domains"/>
    <property type="match status" value="1"/>
</dbReference>
<dbReference type="GO" id="GO:0005768">
    <property type="term" value="C:endosome"/>
    <property type="evidence" value="ECO:0007669"/>
    <property type="project" value="TreeGrafter"/>
</dbReference>
<evidence type="ECO:0000313" key="4">
    <source>
        <dbReference type="EMBL" id="KAJ1960596.1"/>
    </source>
</evidence>
<feature type="compositionally biased region" description="Polar residues" evidence="2">
    <location>
        <begin position="259"/>
        <end position="269"/>
    </location>
</feature>
<dbReference type="InterPro" id="IPR038499">
    <property type="entry name" value="BRO1_sf"/>
</dbReference>
<evidence type="ECO:0000256" key="2">
    <source>
        <dbReference type="SAM" id="MobiDB-lite"/>
    </source>
</evidence>
<dbReference type="OrthoDB" id="64867at2759"/>
<dbReference type="PROSITE" id="PS51180">
    <property type="entry name" value="BRO1"/>
    <property type="match status" value="1"/>
</dbReference>
<dbReference type="Proteomes" id="UP001150925">
    <property type="component" value="Unassembled WGS sequence"/>
</dbReference>
<feature type="region of interest" description="Disordered" evidence="2">
    <location>
        <begin position="259"/>
        <end position="287"/>
    </location>
</feature>
<evidence type="ECO:0000313" key="5">
    <source>
        <dbReference type="Proteomes" id="UP001150925"/>
    </source>
</evidence>
<comment type="caution">
    <text evidence="4">The sequence shown here is derived from an EMBL/GenBank/DDBJ whole genome shotgun (WGS) entry which is preliminary data.</text>
</comment>